<organism evidence="2 3">
    <name type="scientific">Crotalaria pallida</name>
    <name type="common">Smooth rattlebox</name>
    <name type="synonym">Crotalaria striata</name>
    <dbReference type="NCBI Taxonomy" id="3830"/>
    <lineage>
        <taxon>Eukaryota</taxon>
        <taxon>Viridiplantae</taxon>
        <taxon>Streptophyta</taxon>
        <taxon>Embryophyta</taxon>
        <taxon>Tracheophyta</taxon>
        <taxon>Spermatophyta</taxon>
        <taxon>Magnoliopsida</taxon>
        <taxon>eudicotyledons</taxon>
        <taxon>Gunneridae</taxon>
        <taxon>Pentapetalae</taxon>
        <taxon>rosids</taxon>
        <taxon>fabids</taxon>
        <taxon>Fabales</taxon>
        <taxon>Fabaceae</taxon>
        <taxon>Papilionoideae</taxon>
        <taxon>50 kb inversion clade</taxon>
        <taxon>genistoids sensu lato</taxon>
        <taxon>core genistoids</taxon>
        <taxon>Crotalarieae</taxon>
        <taxon>Crotalaria</taxon>
    </lineage>
</organism>
<protein>
    <submittedName>
        <fullName evidence="2">Uncharacterized protein</fullName>
    </submittedName>
</protein>
<evidence type="ECO:0000256" key="1">
    <source>
        <dbReference type="SAM" id="MobiDB-lite"/>
    </source>
</evidence>
<dbReference type="Proteomes" id="UP001372338">
    <property type="component" value="Unassembled WGS sequence"/>
</dbReference>
<proteinExistence type="predicted"/>
<evidence type="ECO:0000313" key="3">
    <source>
        <dbReference type="Proteomes" id="UP001372338"/>
    </source>
</evidence>
<evidence type="ECO:0000313" key="2">
    <source>
        <dbReference type="EMBL" id="KAK7260321.1"/>
    </source>
</evidence>
<feature type="region of interest" description="Disordered" evidence="1">
    <location>
        <begin position="1"/>
        <end position="49"/>
    </location>
</feature>
<name>A0AAN9I4R2_CROPI</name>
<gene>
    <name evidence="2" type="ORF">RIF29_26281</name>
</gene>
<dbReference type="EMBL" id="JAYWIO010000005">
    <property type="protein sequence ID" value="KAK7260321.1"/>
    <property type="molecule type" value="Genomic_DNA"/>
</dbReference>
<accession>A0AAN9I4R2</accession>
<feature type="compositionally biased region" description="Acidic residues" evidence="1">
    <location>
        <begin position="15"/>
        <end position="37"/>
    </location>
</feature>
<keyword evidence="3" id="KW-1185">Reference proteome</keyword>
<comment type="caution">
    <text evidence="2">The sequence shown here is derived from an EMBL/GenBank/DDBJ whole genome shotgun (WGS) entry which is preliminary data.</text>
</comment>
<sequence length="163" mass="17131">MQKKKDVPNGAESDPSNDDDIDDKHEDEDDSDIDNEYFEQSGSGATTGGEIVAGIAAPTGATIAGPTPPATGTGGIVVTVVGNAPTARTNFEPIAAHAPTTATTTTTYVASNKIQQSQNAELGIRVFPKTEFAFWTMEKAIGEGAVKGLMFWLFILCFFSSNP</sequence>
<reference evidence="2 3" key="1">
    <citation type="submission" date="2024-01" db="EMBL/GenBank/DDBJ databases">
        <title>The genomes of 5 underutilized Papilionoideae crops provide insights into root nodulation and disease resistanc.</title>
        <authorList>
            <person name="Yuan L."/>
        </authorList>
    </citation>
    <scope>NUCLEOTIDE SEQUENCE [LARGE SCALE GENOMIC DNA]</scope>
    <source>
        <strain evidence="2">ZHUSHIDOU_FW_LH</strain>
        <tissue evidence="2">Leaf</tissue>
    </source>
</reference>
<dbReference type="AlphaFoldDB" id="A0AAN9I4R2"/>